<dbReference type="PROSITE" id="PS00885">
    <property type="entry name" value="EPSP_SYNTHASE_2"/>
    <property type="match status" value="1"/>
</dbReference>
<dbReference type="Proteomes" id="UP000000323">
    <property type="component" value="Chromosome 1"/>
</dbReference>
<dbReference type="NCBIfam" id="TIGR01356">
    <property type="entry name" value="aroA"/>
    <property type="match status" value="1"/>
</dbReference>
<dbReference type="GO" id="GO:0003866">
    <property type="term" value="F:3-phosphoshikimate 1-carboxyvinyltransferase activity"/>
    <property type="evidence" value="ECO:0007669"/>
    <property type="project" value="UniProtKB-UniRule"/>
</dbReference>
<dbReference type="HAMAP" id="MF_00210">
    <property type="entry name" value="EPSP_synth"/>
    <property type="match status" value="1"/>
</dbReference>
<dbReference type="GO" id="GO:0008652">
    <property type="term" value="P:amino acid biosynthetic process"/>
    <property type="evidence" value="ECO:0007669"/>
    <property type="project" value="UniProtKB-KW"/>
</dbReference>
<comment type="subunit">
    <text evidence="9">Monomer.</text>
</comment>
<feature type="binding site" evidence="9">
    <location>
        <position position="22"/>
    </location>
    <ligand>
        <name>3-phosphoshikimate</name>
        <dbReference type="ChEBI" id="CHEBI:145989"/>
    </ligand>
</feature>
<dbReference type="PANTHER" id="PTHR21090:SF5">
    <property type="entry name" value="PENTAFUNCTIONAL AROM POLYPEPTIDE"/>
    <property type="match status" value="1"/>
</dbReference>
<evidence type="ECO:0000256" key="2">
    <source>
        <dbReference type="ARBA" id="ARBA00004811"/>
    </source>
</evidence>
<dbReference type="STRING" id="525904.Tter_0107"/>
<dbReference type="Pfam" id="PF00275">
    <property type="entry name" value="EPSP_synthase"/>
    <property type="match status" value="1"/>
</dbReference>
<dbReference type="SUPFAM" id="SSF55205">
    <property type="entry name" value="EPT/RTPC-like"/>
    <property type="match status" value="1"/>
</dbReference>
<evidence type="ECO:0000313" key="12">
    <source>
        <dbReference type="Proteomes" id="UP000000323"/>
    </source>
</evidence>
<feature type="binding site" evidence="9">
    <location>
        <position position="344"/>
    </location>
    <ligand>
        <name>phosphoenolpyruvate</name>
        <dbReference type="ChEBI" id="CHEBI:58702"/>
    </ligand>
</feature>
<comment type="subcellular location">
    <subcellularLocation>
        <location evidence="9">Cytoplasm</location>
    </subcellularLocation>
</comment>
<feature type="binding site" evidence="9">
    <location>
        <position position="121"/>
    </location>
    <ligand>
        <name>phosphoenolpyruvate</name>
        <dbReference type="ChEBI" id="CHEBI:58702"/>
    </ligand>
</feature>
<feature type="binding site" evidence="9">
    <location>
        <position position="386"/>
    </location>
    <ligand>
        <name>phosphoenolpyruvate</name>
        <dbReference type="ChEBI" id="CHEBI:58702"/>
    </ligand>
</feature>
<dbReference type="PIRSF" id="PIRSF000505">
    <property type="entry name" value="EPSPS"/>
    <property type="match status" value="1"/>
</dbReference>
<dbReference type="EC" id="2.5.1.19" evidence="9"/>
<dbReference type="UniPathway" id="UPA00053">
    <property type="reaction ID" value="UER00089"/>
</dbReference>
<dbReference type="InterPro" id="IPR013792">
    <property type="entry name" value="RNA3'P_cycl/enolpyr_Trfase_a/b"/>
</dbReference>
<reference evidence="12" key="1">
    <citation type="journal article" date="2010" name="Stand. Genomic Sci.">
        <title>Complete genome sequence of 'Thermobaculum terrenum' type strain (YNP1).</title>
        <authorList>
            <person name="Kiss H."/>
            <person name="Cleland D."/>
            <person name="Lapidus A."/>
            <person name="Lucas S."/>
            <person name="Glavina Del Rio T."/>
            <person name="Nolan M."/>
            <person name="Tice H."/>
            <person name="Han C."/>
            <person name="Goodwin L."/>
            <person name="Pitluck S."/>
            <person name="Liolios K."/>
            <person name="Ivanova N."/>
            <person name="Mavromatis K."/>
            <person name="Ovchinnikova G."/>
            <person name="Pati A."/>
            <person name="Chen A."/>
            <person name="Palaniappan K."/>
            <person name="Land M."/>
            <person name="Hauser L."/>
            <person name="Chang Y."/>
            <person name="Jeffries C."/>
            <person name="Lu M."/>
            <person name="Brettin T."/>
            <person name="Detter J."/>
            <person name="Goker M."/>
            <person name="Tindall B."/>
            <person name="Beck B."/>
            <person name="McDermott T."/>
            <person name="Woyke T."/>
            <person name="Bristow J."/>
            <person name="Eisen J."/>
            <person name="Markowitz V."/>
            <person name="Hugenholtz P."/>
            <person name="Kyrpides N."/>
            <person name="Klenk H."/>
            <person name="Cheng J."/>
        </authorList>
    </citation>
    <scope>NUCLEOTIDE SEQUENCE [LARGE SCALE GENOMIC DNA]</scope>
    <source>
        <strain evidence="12">ATCC BAA-798 / YNP1</strain>
    </source>
</reference>
<sequence length="439" mass="47197">MDITISPARSVHGNIMPPGDKSISHRAAIFGALAQGTTDIYNYSPARDCQSTLECLLSLGTGIRRDGNYIRVEGVGDTGFKEPESILDCGNSGTTMRLLIGALAPMDLYAVLIGDKSLTKRPMDRVLKPLGDMGLRYYARNKDRYPPVSIRGGKIQGIHYQTPVASAQVKSAILLAGLRAEGETVVTEPAKSRDHTERMLKAMGAQIQSDGTTVRLVASRLSATTFHVPADPSSAAFILAAALIVPESKVTTSNICLNPTRIGFLNVLERMGANIEIHNERESSGEPIGDIEASTSELNGIEIGGTEIPTLIDEIPILAVLATQAKGRTVIRDAEELRIKETDRISVLCRALQQMGADIREMRDGFEIHGPCKLKGAKVDPDHDHRIAMALAVASLIAEDKTTILGAECASISYPNFWDHLSSLGVELSGTQSDSKTNV</sequence>
<comment type="caution">
    <text evidence="9">Lacks conserved residue(s) required for the propagation of feature annotation.</text>
</comment>
<dbReference type="GO" id="GO:0009423">
    <property type="term" value="P:chorismate biosynthetic process"/>
    <property type="evidence" value="ECO:0007669"/>
    <property type="project" value="UniProtKB-UniRule"/>
</dbReference>
<evidence type="ECO:0000256" key="7">
    <source>
        <dbReference type="ARBA" id="ARBA00023141"/>
    </source>
</evidence>
<comment type="catalytic activity">
    <reaction evidence="8">
        <text>3-phosphoshikimate + phosphoenolpyruvate = 5-O-(1-carboxyvinyl)-3-phosphoshikimate + phosphate</text>
        <dbReference type="Rhea" id="RHEA:21256"/>
        <dbReference type="ChEBI" id="CHEBI:43474"/>
        <dbReference type="ChEBI" id="CHEBI:57701"/>
        <dbReference type="ChEBI" id="CHEBI:58702"/>
        <dbReference type="ChEBI" id="CHEBI:145989"/>
        <dbReference type="EC" id="2.5.1.19"/>
    </reaction>
    <physiologicalReaction direction="left-to-right" evidence="8">
        <dbReference type="Rhea" id="RHEA:21257"/>
    </physiologicalReaction>
</comment>
<feature type="binding site" evidence="9">
    <location>
        <position position="168"/>
    </location>
    <ligand>
        <name>3-phosphoshikimate</name>
        <dbReference type="ChEBI" id="CHEBI:145989"/>
    </ligand>
</feature>
<evidence type="ECO:0000256" key="1">
    <source>
        <dbReference type="ARBA" id="ARBA00002174"/>
    </source>
</evidence>
<dbReference type="Gene3D" id="3.65.10.10">
    <property type="entry name" value="Enolpyruvate transferase domain"/>
    <property type="match status" value="2"/>
</dbReference>
<dbReference type="AlphaFoldDB" id="D1CDM3"/>
<comment type="pathway">
    <text evidence="2 9">Metabolic intermediate biosynthesis; chorismate biosynthesis; chorismate from D-erythrose 4-phosphate and phosphoenolpyruvate: step 6/7.</text>
</comment>
<feature type="binding site" evidence="9">
    <location>
        <position position="26"/>
    </location>
    <ligand>
        <name>3-phosphoshikimate</name>
        <dbReference type="ChEBI" id="CHEBI:145989"/>
    </ligand>
</feature>
<evidence type="ECO:0000259" key="10">
    <source>
        <dbReference type="Pfam" id="PF00275"/>
    </source>
</evidence>
<comment type="function">
    <text evidence="1 9">Catalyzes the transfer of the enolpyruvyl moiety of phosphoenolpyruvate (PEP) to the 5-hydroxyl of shikimate-3-phosphate (S3P) to produce enolpyruvyl shikimate-3-phosphate and inorganic phosphate.</text>
</comment>
<feature type="binding site" evidence="9">
    <location>
        <position position="340"/>
    </location>
    <ligand>
        <name>3-phosphoshikimate</name>
        <dbReference type="ChEBI" id="CHEBI:145989"/>
    </ligand>
</feature>
<feature type="binding site" evidence="9">
    <location>
        <position position="21"/>
    </location>
    <ligand>
        <name>3-phosphoshikimate</name>
        <dbReference type="ChEBI" id="CHEBI:145989"/>
    </ligand>
</feature>
<feature type="binding site" evidence="9">
    <location>
        <position position="93"/>
    </location>
    <ligand>
        <name>phosphoenolpyruvate</name>
        <dbReference type="ChEBI" id="CHEBI:58702"/>
    </ligand>
</feature>
<dbReference type="PANTHER" id="PTHR21090">
    <property type="entry name" value="AROM/DEHYDROQUINATE SYNTHASE"/>
    <property type="match status" value="1"/>
</dbReference>
<keyword evidence="5 9" id="KW-0028">Amino-acid biosynthesis</keyword>
<keyword evidence="12" id="KW-1185">Reference proteome</keyword>
<dbReference type="PROSITE" id="PS00104">
    <property type="entry name" value="EPSP_SYNTHASE_1"/>
    <property type="match status" value="1"/>
</dbReference>
<dbReference type="GO" id="GO:0005737">
    <property type="term" value="C:cytoplasm"/>
    <property type="evidence" value="ECO:0007669"/>
    <property type="project" value="UniProtKB-SubCell"/>
</dbReference>
<feature type="domain" description="Enolpyruvate transferase" evidence="10">
    <location>
        <begin position="8"/>
        <end position="421"/>
    </location>
</feature>
<feature type="active site" description="Proton acceptor" evidence="9">
    <location>
        <position position="313"/>
    </location>
</feature>
<feature type="binding site" evidence="9">
    <location>
        <position position="168"/>
    </location>
    <ligand>
        <name>phosphoenolpyruvate</name>
        <dbReference type="ChEBI" id="CHEBI:58702"/>
    </ligand>
</feature>
<feature type="binding site" evidence="9">
    <location>
        <position position="166"/>
    </location>
    <ligand>
        <name>3-phosphoshikimate</name>
        <dbReference type="ChEBI" id="CHEBI:145989"/>
    </ligand>
</feature>
<dbReference type="InterPro" id="IPR023193">
    <property type="entry name" value="EPSP_synthase_CS"/>
</dbReference>
<dbReference type="HOGENOM" id="CLU_024321_0_1_0"/>
<feature type="binding site" evidence="9">
    <location>
        <position position="21"/>
    </location>
    <ligand>
        <name>phosphoenolpyruvate</name>
        <dbReference type="ChEBI" id="CHEBI:58702"/>
    </ligand>
</feature>
<keyword evidence="7 9" id="KW-0057">Aromatic amino acid biosynthesis</keyword>
<accession>D1CDM3</accession>
<proteinExistence type="inferred from homology"/>
<dbReference type="GO" id="GO:0009073">
    <property type="term" value="P:aromatic amino acid family biosynthetic process"/>
    <property type="evidence" value="ECO:0007669"/>
    <property type="project" value="UniProtKB-KW"/>
</dbReference>
<evidence type="ECO:0000256" key="5">
    <source>
        <dbReference type="ARBA" id="ARBA00022605"/>
    </source>
</evidence>
<evidence type="ECO:0000256" key="6">
    <source>
        <dbReference type="ARBA" id="ARBA00022679"/>
    </source>
</evidence>
<evidence type="ECO:0000313" key="11">
    <source>
        <dbReference type="EMBL" id="ACZ41029.1"/>
    </source>
</evidence>
<keyword evidence="6 9" id="KW-0808">Transferase</keyword>
<protein>
    <recommendedName>
        <fullName evidence="9">3-phosphoshikimate 1-carboxyvinyltransferase</fullName>
        <ecNumber evidence="9">2.5.1.19</ecNumber>
    </recommendedName>
    <alternativeName>
        <fullName evidence="9">5-enolpyruvylshikimate-3-phosphate synthase</fullName>
        <shortName evidence="9">EPSP synthase</shortName>
        <shortName evidence="9">EPSPS</shortName>
    </alternativeName>
</protein>
<name>D1CDM3_THET1</name>
<dbReference type="InterPro" id="IPR036968">
    <property type="entry name" value="Enolpyruvate_Tfrase_sf"/>
</dbReference>
<gene>
    <name evidence="9" type="primary">aroA</name>
    <name evidence="11" type="ordered locus">Tter_0107</name>
</gene>
<evidence type="ECO:0000256" key="3">
    <source>
        <dbReference type="ARBA" id="ARBA00009948"/>
    </source>
</evidence>
<evidence type="ECO:0000256" key="8">
    <source>
        <dbReference type="ARBA" id="ARBA00044633"/>
    </source>
</evidence>
<dbReference type="InterPro" id="IPR006264">
    <property type="entry name" value="EPSP_synthase"/>
</dbReference>
<dbReference type="RefSeq" id="WP_012874064.1">
    <property type="nucleotide sequence ID" value="NC_013525.1"/>
</dbReference>
<dbReference type="EMBL" id="CP001825">
    <property type="protein sequence ID" value="ACZ41029.1"/>
    <property type="molecule type" value="Genomic_DNA"/>
</dbReference>
<comment type="similarity">
    <text evidence="3 9">Belongs to the EPSP synthase family.</text>
</comment>
<dbReference type="InterPro" id="IPR001986">
    <property type="entry name" value="Enolpyruvate_Tfrase_dom"/>
</dbReference>
<dbReference type="KEGG" id="ttr:Tter_0107"/>
<dbReference type="eggNOG" id="COG0128">
    <property type="taxonomic scope" value="Bacteria"/>
</dbReference>
<dbReference type="FunFam" id="3.65.10.10:FF:000006">
    <property type="entry name" value="3-phosphoshikimate 1-carboxyvinyltransferase"/>
    <property type="match status" value="1"/>
</dbReference>
<evidence type="ECO:0000256" key="9">
    <source>
        <dbReference type="HAMAP-Rule" id="MF_00210"/>
    </source>
</evidence>
<dbReference type="FunFam" id="3.65.10.10:FF:000005">
    <property type="entry name" value="3-phosphoshikimate 1-carboxyvinyltransferase"/>
    <property type="match status" value="1"/>
</dbReference>
<feature type="binding site" evidence="9">
    <location>
        <position position="313"/>
    </location>
    <ligand>
        <name>3-phosphoshikimate</name>
        <dbReference type="ChEBI" id="CHEBI:145989"/>
    </ligand>
</feature>
<organism evidence="11 12">
    <name type="scientific">Thermobaculum terrenum (strain ATCC BAA-798 / CCMEE 7001 / YNP1)</name>
    <dbReference type="NCBI Taxonomy" id="525904"/>
    <lineage>
        <taxon>Bacteria</taxon>
        <taxon>Bacillati</taxon>
        <taxon>Chloroflexota</taxon>
        <taxon>Chloroflexia</taxon>
        <taxon>Candidatus Thermobaculales</taxon>
        <taxon>Candidatus Thermobaculaceae</taxon>
        <taxon>Thermobaculum</taxon>
    </lineage>
</organism>
<dbReference type="CDD" id="cd01556">
    <property type="entry name" value="EPSP_synthase"/>
    <property type="match status" value="1"/>
</dbReference>
<keyword evidence="4 9" id="KW-0963">Cytoplasm</keyword>
<evidence type="ECO:0000256" key="4">
    <source>
        <dbReference type="ARBA" id="ARBA00022490"/>
    </source>
</evidence>